<feature type="domain" description="Restriction endonuclease type IV Mrr" evidence="2">
    <location>
        <begin position="161"/>
        <end position="278"/>
    </location>
</feature>
<dbReference type="RefSeq" id="WP_264777227.1">
    <property type="nucleotide sequence ID" value="NZ_AP026560.1"/>
</dbReference>
<proteinExistence type="predicted"/>
<evidence type="ECO:0000259" key="3">
    <source>
        <dbReference type="Pfam" id="PF14338"/>
    </source>
</evidence>
<dbReference type="Gene3D" id="3.40.1350.10">
    <property type="match status" value="1"/>
</dbReference>
<reference evidence="4" key="1">
    <citation type="submission" date="2022-07" db="EMBL/GenBank/DDBJ databases">
        <title>Complete Genome Sequence of the Radioresistant Bacterium Deinococcus aetherius ST0316, Isolated from the Air Dust collected in Lower Stratosphere above Japan.</title>
        <authorList>
            <person name="Satoh K."/>
            <person name="Hagiwara K."/>
            <person name="Katsumata K."/>
            <person name="Kubo A."/>
            <person name="Yokobori S."/>
            <person name="Yamagishi A."/>
            <person name="Oono Y."/>
            <person name="Narumi I."/>
        </authorList>
    </citation>
    <scope>NUCLEOTIDE SEQUENCE</scope>
    <source>
        <strain evidence="4">ST0316</strain>
    </source>
</reference>
<dbReference type="InterPro" id="IPR025745">
    <property type="entry name" value="Mrr-like_N_dom"/>
</dbReference>
<evidence type="ECO:0000256" key="1">
    <source>
        <dbReference type="SAM" id="MobiDB-lite"/>
    </source>
</evidence>
<dbReference type="InterPro" id="IPR052906">
    <property type="entry name" value="Type_IV_Methyl-Rstrct_Enzyme"/>
</dbReference>
<dbReference type="InterPro" id="IPR011335">
    <property type="entry name" value="Restrct_endonuc-II-like"/>
</dbReference>
<evidence type="ECO:0000313" key="5">
    <source>
        <dbReference type="Proteomes" id="UP001064971"/>
    </source>
</evidence>
<dbReference type="InterPro" id="IPR007560">
    <property type="entry name" value="Restrct_endonuc_IV_Mrr"/>
</dbReference>
<feature type="region of interest" description="Disordered" evidence="1">
    <location>
        <begin position="113"/>
        <end position="136"/>
    </location>
</feature>
<protein>
    <submittedName>
        <fullName evidence="4">Mrr restriction system protein</fullName>
    </submittedName>
</protein>
<feature type="domain" description="Restriction system protein Mrr-like N-terminal" evidence="3">
    <location>
        <begin position="6"/>
        <end position="91"/>
    </location>
</feature>
<dbReference type="Pfam" id="PF04471">
    <property type="entry name" value="Mrr_cat"/>
    <property type="match status" value="1"/>
</dbReference>
<dbReference type="Pfam" id="PF14338">
    <property type="entry name" value="Mrr_N"/>
    <property type="match status" value="1"/>
</dbReference>
<dbReference type="EMBL" id="AP026560">
    <property type="protein sequence ID" value="BDP41466.1"/>
    <property type="molecule type" value="Genomic_DNA"/>
</dbReference>
<dbReference type="SUPFAM" id="SSF52980">
    <property type="entry name" value="Restriction endonuclease-like"/>
    <property type="match status" value="1"/>
</dbReference>
<evidence type="ECO:0000259" key="2">
    <source>
        <dbReference type="Pfam" id="PF04471"/>
    </source>
</evidence>
<accession>A0ABM8ACJ7</accession>
<organism evidence="4 5">
    <name type="scientific">Deinococcus aetherius</name>
    <dbReference type="NCBI Taxonomy" id="200252"/>
    <lineage>
        <taxon>Bacteria</taxon>
        <taxon>Thermotogati</taxon>
        <taxon>Deinococcota</taxon>
        <taxon>Deinococci</taxon>
        <taxon>Deinococcales</taxon>
        <taxon>Deinococcaceae</taxon>
        <taxon>Deinococcus</taxon>
    </lineage>
</organism>
<evidence type="ECO:0000313" key="4">
    <source>
        <dbReference type="EMBL" id="BDP41466.1"/>
    </source>
</evidence>
<dbReference type="PANTHER" id="PTHR30015:SF7">
    <property type="entry name" value="TYPE IV METHYL-DIRECTED RESTRICTION ENZYME ECOKMRR"/>
    <property type="match status" value="1"/>
</dbReference>
<dbReference type="PANTHER" id="PTHR30015">
    <property type="entry name" value="MRR RESTRICTION SYSTEM PROTEIN"/>
    <property type="match status" value="1"/>
</dbReference>
<dbReference type="InterPro" id="IPR011856">
    <property type="entry name" value="tRNA_endonuc-like_dom_sf"/>
</dbReference>
<keyword evidence="5" id="KW-1185">Reference proteome</keyword>
<sequence>MAVPDFQAFMRPILHLIQDGQDHRIRDLYEPLSRHFSLTNEEVQELLPSGQQAKYVNRILWAKFHLSKAGAVVSPSRGTVRITEQGRRLLQQHPNAVSMRELSTIPTYAQFVGRGKASADPPAEPQPTSATSTTSPEEQLDALYAELNAALADDLLAQVTQLTPQQFEALVVQLLVAMGYGGTTRDAGQALGRSGDNGIDGLVKQDPLGLDKVYLQAKKWQNTVHSPEIRTFAGSLSYHKASKGVFLTTSSFSDGARETAERLGNIILIDGPRLAELMIQYGVGVIIRTTYALKRVDSEFFEGI</sequence>
<feature type="compositionally biased region" description="Low complexity" evidence="1">
    <location>
        <begin position="126"/>
        <end position="136"/>
    </location>
</feature>
<dbReference type="Proteomes" id="UP001064971">
    <property type="component" value="Chromosome"/>
</dbReference>
<name>A0ABM8ACJ7_9DEIO</name>
<gene>
    <name evidence="4" type="ORF">DAETH_14350</name>
</gene>